<evidence type="ECO:0000256" key="2">
    <source>
        <dbReference type="SAM" id="MobiDB-lite"/>
    </source>
</evidence>
<keyword evidence="4" id="KW-1185">Reference proteome</keyword>
<organism evidence="3 4">
    <name type="scientific">Bagarius yarrelli</name>
    <name type="common">Goonch</name>
    <name type="synonym">Bagrus yarrelli</name>
    <dbReference type="NCBI Taxonomy" id="175774"/>
    <lineage>
        <taxon>Eukaryota</taxon>
        <taxon>Metazoa</taxon>
        <taxon>Chordata</taxon>
        <taxon>Craniata</taxon>
        <taxon>Vertebrata</taxon>
        <taxon>Euteleostomi</taxon>
        <taxon>Actinopterygii</taxon>
        <taxon>Neopterygii</taxon>
        <taxon>Teleostei</taxon>
        <taxon>Ostariophysi</taxon>
        <taxon>Siluriformes</taxon>
        <taxon>Sisoridae</taxon>
        <taxon>Sisorinae</taxon>
        <taxon>Bagarius</taxon>
    </lineage>
</organism>
<keyword evidence="1" id="KW-0175">Coiled coil</keyword>
<evidence type="ECO:0000256" key="1">
    <source>
        <dbReference type="SAM" id="Coils"/>
    </source>
</evidence>
<reference evidence="3 4" key="1">
    <citation type="journal article" date="2019" name="Genome Biol. Evol.">
        <title>Whole-Genome Sequencing of the Giant Devil Catfish, Bagarius yarrelli.</title>
        <authorList>
            <person name="Jiang W."/>
            <person name="Lv Y."/>
            <person name="Cheng L."/>
            <person name="Yang K."/>
            <person name="Chao B."/>
            <person name="Wang X."/>
            <person name="Li Y."/>
            <person name="Pan X."/>
            <person name="You X."/>
            <person name="Zhang Y."/>
            <person name="Yang J."/>
            <person name="Li J."/>
            <person name="Zhang X."/>
            <person name="Liu S."/>
            <person name="Sun C."/>
            <person name="Yang J."/>
            <person name="Shi Q."/>
        </authorList>
    </citation>
    <scope>NUCLEOTIDE SEQUENCE [LARGE SCALE GENOMIC DNA]</scope>
    <source>
        <strain evidence="3">JWS20170419001</strain>
        <tissue evidence="3">Muscle</tissue>
    </source>
</reference>
<dbReference type="OrthoDB" id="10005859at2759"/>
<evidence type="ECO:0000313" key="3">
    <source>
        <dbReference type="EMBL" id="TSK16172.1"/>
    </source>
</evidence>
<feature type="compositionally biased region" description="Acidic residues" evidence="2">
    <location>
        <begin position="276"/>
        <end position="292"/>
    </location>
</feature>
<sequence>MGKKGKKTKEKKSTPAEAFIQFQIEVRKKEIDAYEEEIKELEARNKKLLELRDQLRDEQQGHLSVLHKQIKAQEKKLEENEVANNEQIQEAIQSNVELARTQEDELEELHRKLISVQTEVVEMQAQLQSWQLYMNVDSVEHQKKIGNLESELESVQKKFQAMTVNIECALKAAISKIENSTTQLVEREKQMASERALKQADDNSLQEIKKNDWLKKEIAVYYEEVSVLDAAVKNLERENLTHMKELLEFRRIDAQMSRSGMLMQTVSEQKLSLPETEAEIEQEEQQSEELEEDKINGSSKSFSPTLHLDAQMHGSQSDLRKVSICVMCVGTATPGSFGAEAAKCGWHGFASLSFAI</sequence>
<evidence type="ECO:0000313" key="4">
    <source>
        <dbReference type="Proteomes" id="UP000319801"/>
    </source>
</evidence>
<protein>
    <submittedName>
        <fullName evidence="3">Coiled-coil domain-containing protein 83</fullName>
    </submittedName>
</protein>
<dbReference type="PANTHER" id="PTHR21468:SF1">
    <property type="entry name" value="COILED-COIL DOMAIN-CONTAINING PROTEIN 83"/>
    <property type="match status" value="1"/>
</dbReference>
<gene>
    <name evidence="3" type="ORF">Baya_1043</name>
</gene>
<feature type="coiled-coil region" evidence="1">
    <location>
        <begin position="24"/>
        <end position="165"/>
    </location>
</feature>
<dbReference type="Proteomes" id="UP000319801">
    <property type="component" value="Unassembled WGS sequence"/>
</dbReference>
<accession>A0A556TJZ1</accession>
<dbReference type="AlphaFoldDB" id="A0A556TJZ1"/>
<name>A0A556TJZ1_BAGYA</name>
<proteinExistence type="predicted"/>
<comment type="caution">
    <text evidence="3">The sequence shown here is derived from an EMBL/GenBank/DDBJ whole genome shotgun (WGS) entry which is preliminary data.</text>
</comment>
<feature type="region of interest" description="Disordered" evidence="2">
    <location>
        <begin position="268"/>
        <end position="302"/>
    </location>
</feature>
<dbReference type="PANTHER" id="PTHR21468">
    <property type="entry name" value="HSD9"/>
    <property type="match status" value="1"/>
</dbReference>
<dbReference type="InterPro" id="IPR026702">
    <property type="entry name" value="CCDC83"/>
</dbReference>
<dbReference type="EMBL" id="VCAZ01000003">
    <property type="protein sequence ID" value="TSK16172.1"/>
    <property type="molecule type" value="Genomic_DNA"/>
</dbReference>